<organism evidence="2 3">
    <name type="scientific">Kipferlia bialata</name>
    <dbReference type="NCBI Taxonomy" id="797122"/>
    <lineage>
        <taxon>Eukaryota</taxon>
        <taxon>Metamonada</taxon>
        <taxon>Carpediemonas-like organisms</taxon>
        <taxon>Kipferlia</taxon>
    </lineage>
</organism>
<feature type="compositionally biased region" description="Low complexity" evidence="1">
    <location>
        <begin position="1"/>
        <end position="30"/>
    </location>
</feature>
<feature type="compositionally biased region" description="Basic residues" evidence="1">
    <location>
        <begin position="343"/>
        <end position="353"/>
    </location>
</feature>
<name>A0A9K3CV02_9EUKA</name>
<dbReference type="EMBL" id="BDIP01000592">
    <property type="protein sequence ID" value="GIQ82099.1"/>
    <property type="molecule type" value="Genomic_DNA"/>
</dbReference>
<feature type="region of interest" description="Disordered" evidence="1">
    <location>
        <begin position="1"/>
        <end position="136"/>
    </location>
</feature>
<feature type="region of interest" description="Disordered" evidence="1">
    <location>
        <begin position="339"/>
        <end position="388"/>
    </location>
</feature>
<proteinExistence type="predicted"/>
<evidence type="ECO:0000313" key="3">
    <source>
        <dbReference type="Proteomes" id="UP000265618"/>
    </source>
</evidence>
<feature type="compositionally biased region" description="Acidic residues" evidence="1">
    <location>
        <begin position="102"/>
        <end position="122"/>
    </location>
</feature>
<feature type="region of interest" description="Disordered" evidence="1">
    <location>
        <begin position="409"/>
        <end position="540"/>
    </location>
</feature>
<comment type="caution">
    <text evidence="2">The sequence shown here is derived from an EMBL/GenBank/DDBJ whole genome shotgun (WGS) entry which is preliminary data.</text>
</comment>
<evidence type="ECO:0000313" key="2">
    <source>
        <dbReference type="EMBL" id="GIQ82099.1"/>
    </source>
</evidence>
<accession>A0A9K3CV02</accession>
<dbReference type="Proteomes" id="UP000265618">
    <property type="component" value="Unassembled WGS sequence"/>
</dbReference>
<feature type="compositionally biased region" description="Acidic residues" evidence="1">
    <location>
        <begin position="498"/>
        <end position="511"/>
    </location>
</feature>
<keyword evidence="3" id="KW-1185">Reference proteome</keyword>
<feature type="region of interest" description="Disordered" evidence="1">
    <location>
        <begin position="205"/>
        <end position="246"/>
    </location>
</feature>
<protein>
    <submittedName>
        <fullName evidence="2">Uncharacterized protein</fullName>
    </submittedName>
</protein>
<evidence type="ECO:0000256" key="1">
    <source>
        <dbReference type="SAM" id="MobiDB-lite"/>
    </source>
</evidence>
<reference evidence="2 3" key="1">
    <citation type="journal article" date="2018" name="PLoS ONE">
        <title>The draft genome of Kipferlia bialata reveals reductive genome evolution in fornicate parasites.</title>
        <authorList>
            <person name="Tanifuji G."/>
            <person name="Takabayashi S."/>
            <person name="Kume K."/>
            <person name="Takagi M."/>
            <person name="Nakayama T."/>
            <person name="Kamikawa R."/>
            <person name="Inagaki Y."/>
            <person name="Hashimoto T."/>
        </authorList>
    </citation>
    <scope>NUCLEOTIDE SEQUENCE [LARGE SCALE GENOMIC DNA]</scope>
    <source>
        <strain evidence="2">NY0173</strain>
    </source>
</reference>
<feature type="compositionally biased region" description="Low complexity" evidence="1">
    <location>
        <begin position="476"/>
        <end position="487"/>
    </location>
</feature>
<feature type="compositionally biased region" description="Gly residues" evidence="1">
    <location>
        <begin position="412"/>
        <end position="421"/>
    </location>
</feature>
<feature type="compositionally biased region" description="Basic and acidic residues" evidence="1">
    <location>
        <begin position="220"/>
        <end position="246"/>
    </location>
</feature>
<feature type="compositionally biased region" description="Basic and acidic residues" evidence="1">
    <location>
        <begin position="438"/>
        <end position="456"/>
    </location>
</feature>
<feature type="compositionally biased region" description="Basic and acidic residues" evidence="1">
    <location>
        <begin position="366"/>
        <end position="375"/>
    </location>
</feature>
<gene>
    <name evidence="2" type="ORF">KIPB_003181</name>
</gene>
<dbReference type="AlphaFoldDB" id="A0A9K3CV02"/>
<feature type="compositionally biased region" description="Acidic residues" evidence="1">
    <location>
        <begin position="529"/>
        <end position="540"/>
    </location>
</feature>
<sequence length="540" mass="57568">MQSDAETGAVGDTETETGGVNGTAANTGAVQQDLNPMPRTDTAVHTLGELADGEVEGEIEGGREGGDTQGQRGEGRYDRVSIPAEGSFDFGWRHRPKGGEAETGEGEGGEEREGEEEGEDGGDGLPGVGVYGDDDERDDAMSLAATLASDSEAPDPTAYSVVACTKDEMNHCLQNISRTLSHIDRCTQLVAATLASTVPDPEQLQGLVRSRYGGRGGRQGGRDRGQGEEESRAEQREREREREMADRVLGCVDRQPVSAPASQSYQYQCVSDMSGPDRLIEGIARLLDTQDILGDASRSLFFISNQADERDFDGFDVTERDNPETRVRAELLLRRLRHDQDRQRRRRQRRRDRRGGADSVTAGEGSDVHEGESVRASDGSGPYRRNTVSSSHSLSLSVASVPPFAHSSGRVGVAGGGGPGGLKTQTPGRPSSAVVRGRGGEREPVYAGHPRDRERSTVIGKSGDLGEYESMSVDQRASASAGRSGMSGRDGDLSLSVDDIDMETDASEGDIDSDRECSCGHATVGGDSVTDDIDSDELSQ</sequence>